<dbReference type="RefSeq" id="WP_135669435.1">
    <property type="nucleotide sequence ID" value="NZ_RQGN01000010.1"/>
</dbReference>
<name>A0A5F2BVD7_9LEPT</name>
<comment type="caution">
    <text evidence="1">The sequence shown here is derived from an EMBL/GenBank/DDBJ whole genome shotgun (WGS) entry which is preliminary data.</text>
</comment>
<reference evidence="1 2" key="1">
    <citation type="journal article" date="2019" name="PLoS Negl. Trop. Dis.">
        <title>Revisiting the worldwide diversity of Leptospira species in the environment.</title>
        <authorList>
            <person name="Vincent A.T."/>
            <person name="Schiettekatte O."/>
            <person name="Bourhy P."/>
            <person name="Veyrier F.J."/>
            <person name="Picardeau M."/>
        </authorList>
    </citation>
    <scope>NUCLEOTIDE SEQUENCE [LARGE SCALE GENOMIC DNA]</scope>
    <source>
        <strain evidence="1 2">201702444</strain>
    </source>
</reference>
<evidence type="ECO:0000313" key="2">
    <source>
        <dbReference type="Proteomes" id="UP000298429"/>
    </source>
</evidence>
<protein>
    <submittedName>
        <fullName evidence="1">DUF2889 domain-containing protein</fullName>
    </submittedName>
</protein>
<proteinExistence type="predicted"/>
<accession>A0A5F2BVD7</accession>
<dbReference type="Pfam" id="PF11136">
    <property type="entry name" value="DUF2889"/>
    <property type="match status" value="1"/>
</dbReference>
<dbReference type="EMBL" id="RQGN01000010">
    <property type="protein sequence ID" value="TGM09705.1"/>
    <property type="molecule type" value="Genomic_DNA"/>
</dbReference>
<gene>
    <name evidence="1" type="ORF">EHQ76_01465</name>
</gene>
<dbReference type="InterPro" id="IPR021312">
    <property type="entry name" value="DUF2889"/>
</dbReference>
<evidence type="ECO:0000313" key="1">
    <source>
        <dbReference type="EMBL" id="TGM09705.1"/>
    </source>
</evidence>
<sequence>MSSALQELKDRIRFRNTDFQRNYESRYYWFPEESPPFCVIEVNQYDPYHDMTLYLEVDLTTMKIVKSAVEEKRVPYETCPAAVKTYDYLVGEEMSYAKLMNRFPADKTLGCLHINELIQNAAMNFHSAYAFYLKERNFPAQYDEYKMYEGDLPARERREIGRHWWMKDRGVKNSCYSFSTRHEKPDLKEQVKHLDSITAMMVKEFKKSRRGES</sequence>
<dbReference type="AlphaFoldDB" id="A0A5F2BVD7"/>
<organism evidence="1 2">
    <name type="scientific">Leptospira barantonii</name>
    <dbReference type="NCBI Taxonomy" id="2023184"/>
    <lineage>
        <taxon>Bacteria</taxon>
        <taxon>Pseudomonadati</taxon>
        <taxon>Spirochaetota</taxon>
        <taxon>Spirochaetia</taxon>
        <taxon>Leptospirales</taxon>
        <taxon>Leptospiraceae</taxon>
        <taxon>Leptospira</taxon>
    </lineage>
</organism>
<dbReference type="OrthoDB" id="334591at2"/>
<dbReference type="Proteomes" id="UP000298429">
    <property type="component" value="Unassembled WGS sequence"/>
</dbReference>